<sequence length="242" mass="26220">MCMRAGFVICLLACREDVPRPQHDQHGGRAGGSGAGARAGSGRGGGGGRQRLGRAREPGRHLRRARRRPRLPRPRGPLLGRAAAGRRRRDAPAAARHGGRAPAGVRARVRGRRRARRAAGGRHDVRPRVRLLRHGGRPEAGPPGHHRAAGRGFPARRQRAGGRALRRRRDEPGAVEAPLGLLAGPLPRRGARRAGVRVPAYPARRRRAAHAPAARARGLLVLEIILWCLVMVNNEGHRVRTC</sequence>
<evidence type="ECO:0000256" key="1">
    <source>
        <dbReference type="SAM" id="MobiDB-lite"/>
    </source>
</evidence>
<feature type="compositionally biased region" description="Basic residues" evidence="1">
    <location>
        <begin position="107"/>
        <end position="120"/>
    </location>
</feature>
<gene>
    <name evidence="2" type="ORF">ZEAMMB73_Zm00001d032610</name>
</gene>
<feature type="compositionally biased region" description="Gly residues" evidence="1">
    <location>
        <begin position="28"/>
        <end position="50"/>
    </location>
</feature>
<protein>
    <submittedName>
        <fullName evidence="2">Tonoplast intrinsic protein3</fullName>
    </submittedName>
</protein>
<name>A0A1D6KSA2_MAIZE</name>
<evidence type="ECO:0000313" key="2">
    <source>
        <dbReference type="EMBL" id="ONM05555.1"/>
    </source>
</evidence>
<accession>A0A1D6KSA2</accession>
<feature type="compositionally biased region" description="Basic residues" evidence="1">
    <location>
        <begin position="144"/>
        <end position="157"/>
    </location>
</feature>
<feature type="compositionally biased region" description="Low complexity" evidence="1">
    <location>
        <begin position="92"/>
        <end position="106"/>
    </location>
</feature>
<dbReference type="AlphaFoldDB" id="A0A1D6KSA2"/>
<feature type="compositionally biased region" description="Basic residues" evidence="1">
    <location>
        <begin position="61"/>
        <end position="73"/>
    </location>
</feature>
<organism evidence="2">
    <name type="scientific">Zea mays</name>
    <name type="common">Maize</name>
    <dbReference type="NCBI Taxonomy" id="4577"/>
    <lineage>
        <taxon>Eukaryota</taxon>
        <taxon>Viridiplantae</taxon>
        <taxon>Streptophyta</taxon>
        <taxon>Embryophyta</taxon>
        <taxon>Tracheophyta</taxon>
        <taxon>Spermatophyta</taxon>
        <taxon>Magnoliopsida</taxon>
        <taxon>Liliopsida</taxon>
        <taxon>Poales</taxon>
        <taxon>Poaceae</taxon>
        <taxon>PACMAD clade</taxon>
        <taxon>Panicoideae</taxon>
        <taxon>Andropogonodae</taxon>
        <taxon>Andropogoneae</taxon>
        <taxon>Tripsacinae</taxon>
        <taxon>Zea</taxon>
    </lineage>
</organism>
<dbReference type="EMBL" id="CM007647">
    <property type="protein sequence ID" value="ONM05555.1"/>
    <property type="molecule type" value="Genomic_DNA"/>
</dbReference>
<reference evidence="2" key="1">
    <citation type="submission" date="2015-12" db="EMBL/GenBank/DDBJ databases">
        <title>Update maize B73 reference genome by single molecule sequencing technologies.</title>
        <authorList>
            <consortium name="Maize Genome Sequencing Project"/>
            <person name="Ware D."/>
        </authorList>
    </citation>
    <scope>NUCLEOTIDE SEQUENCE [LARGE SCALE GENOMIC DNA]</scope>
    <source>
        <tissue evidence="2">Seedling</tissue>
    </source>
</reference>
<proteinExistence type="predicted"/>
<feature type="region of interest" description="Disordered" evidence="1">
    <location>
        <begin position="19"/>
        <end position="157"/>
    </location>
</feature>